<keyword evidence="4" id="KW-0804">Transcription</keyword>
<reference evidence="6 7" key="1">
    <citation type="submission" date="2020-10" db="EMBL/GenBank/DDBJ databases">
        <title>Plant Genome Project.</title>
        <authorList>
            <person name="Zhang R.-G."/>
        </authorList>
    </citation>
    <scope>NUCLEOTIDE SEQUENCE [LARGE SCALE GENOMIC DNA]</scope>
    <source>
        <strain evidence="6">FAFU-HL-1</strain>
        <tissue evidence="6">Leaf</tissue>
    </source>
</reference>
<accession>A0A835KBK2</accession>
<dbReference type="GO" id="GO:0003677">
    <property type="term" value="F:DNA binding"/>
    <property type="evidence" value="ECO:0007669"/>
    <property type="project" value="UniProtKB-KW"/>
</dbReference>
<evidence type="ECO:0008006" key="8">
    <source>
        <dbReference type="Google" id="ProtNLM"/>
    </source>
</evidence>
<dbReference type="OrthoDB" id="1666376at2759"/>
<proteinExistence type="predicted"/>
<gene>
    <name evidence="6" type="ORF">SADUNF_Sadunf04G0097100</name>
</gene>
<comment type="caution">
    <text evidence="6">The sequence shown here is derived from an EMBL/GenBank/DDBJ whole genome shotgun (WGS) entry which is preliminary data.</text>
</comment>
<dbReference type="Proteomes" id="UP000657918">
    <property type="component" value="Chromosome 4"/>
</dbReference>
<evidence type="ECO:0000256" key="3">
    <source>
        <dbReference type="ARBA" id="ARBA00023125"/>
    </source>
</evidence>
<evidence type="ECO:0000256" key="1">
    <source>
        <dbReference type="ARBA" id="ARBA00004123"/>
    </source>
</evidence>
<evidence type="ECO:0000313" key="7">
    <source>
        <dbReference type="Proteomes" id="UP000657918"/>
    </source>
</evidence>
<dbReference type="GO" id="GO:0005634">
    <property type="term" value="C:nucleus"/>
    <property type="evidence" value="ECO:0007669"/>
    <property type="project" value="UniProtKB-SubCell"/>
</dbReference>
<comment type="subcellular location">
    <subcellularLocation>
        <location evidence="1">Nucleus</location>
    </subcellularLocation>
</comment>
<dbReference type="SUPFAM" id="SSF101936">
    <property type="entry name" value="DNA-binding pseudobarrel domain"/>
    <property type="match status" value="1"/>
</dbReference>
<organism evidence="6 7">
    <name type="scientific">Salix dunnii</name>
    <dbReference type="NCBI Taxonomy" id="1413687"/>
    <lineage>
        <taxon>Eukaryota</taxon>
        <taxon>Viridiplantae</taxon>
        <taxon>Streptophyta</taxon>
        <taxon>Embryophyta</taxon>
        <taxon>Tracheophyta</taxon>
        <taxon>Spermatophyta</taxon>
        <taxon>Magnoliopsida</taxon>
        <taxon>eudicotyledons</taxon>
        <taxon>Gunneridae</taxon>
        <taxon>Pentapetalae</taxon>
        <taxon>rosids</taxon>
        <taxon>fabids</taxon>
        <taxon>Malpighiales</taxon>
        <taxon>Salicaceae</taxon>
        <taxon>Saliceae</taxon>
        <taxon>Salix</taxon>
    </lineage>
</organism>
<dbReference type="EMBL" id="JADGMS010000004">
    <property type="protein sequence ID" value="KAF9684238.1"/>
    <property type="molecule type" value="Genomic_DNA"/>
</dbReference>
<evidence type="ECO:0000313" key="6">
    <source>
        <dbReference type="EMBL" id="KAF9684238.1"/>
    </source>
</evidence>
<keyword evidence="7" id="KW-1185">Reference proteome</keyword>
<keyword evidence="2" id="KW-0805">Transcription regulation</keyword>
<dbReference type="Gene3D" id="2.40.330.10">
    <property type="entry name" value="DNA-binding pseudobarrel domain"/>
    <property type="match status" value="1"/>
</dbReference>
<evidence type="ECO:0000256" key="5">
    <source>
        <dbReference type="ARBA" id="ARBA00023242"/>
    </source>
</evidence>
<dbReference type="InterPro" id="IPR015300">
    <property type="entry name" value="DNA-bd_pseudobarrel_sf"/>
</dbReference>
<evidence type="ECO:0000256" key="2">
    <source>
        <dbReference type="ARBA" id="ARBA00023015"/>
    </source>
</evidence>
<evidence type="ECO:0000256" key="4">
    <source>
        <dbReference type="ARBA" id="ARBA00023163"/>
    </source>
</evidence>
<keyword evidence="5" id="KW-0539">Nucleus</keyword>
<name>A0A835KBK2_9ROSI</name>
<protein>
    <recommendedName>
        <fullName evidence="8">TF-B3 domain-containing protein</fullName>
    </recommendedName>
</protein>
<dbReference type="AlphaFoldDB" id="A0A835KBK2"/>
<sequence>MIIIDLWNITSTVVTLIEFTSYSIFKFAFVGKYLRGVSYCKLQVYDVREWPIRIISHRSKLFKGRIASYKENGLKEGDDCVFEKIEGKNSVLKLTIFRADEDGKNGLLRLYC</sequence>
<keyword evidence="3" id="KW-0238">DNA-binding</keyword>